<accession>A0A8J4TC96</accession>
<feature type="region of interest" description="Disordered" evidence="5">
    <location>
        <begin position="1059"/>
        <end position="1078"/>
    </location>
</feature>
<dbReference type="PANTHER" id="PTHR10241:SF29">
    <property type="entry name" value="LETHAL(2) GIANT LARVAE PROTEIN"/>
    <property type="match status" value="1"/>
</dbReference>
<dbReference type="GO" id="GO:0005096">
    <property type="term" value="F:GTPase activator activity"/>
    <property type="evidence" value="ECO:0007669"/>
    <property type="project" value="TreeGrafter"/>
</dbReference>
<evidence type="ECO:0000313" key="8">
    <source>
        <dbReference type="Proteomes" id="UP000748531"/>
    </source>
</evidence>
<dbReference type="InterPro" id="IPR015943">
    <property type="entry name" value="WD40/YVTN_repeat-like_dom_sf"/>
</dbReference>
<dbReference type="PANTHER" id="PTHR10241">
    <property type="entry name" value="LETHAL 2 GIANT LARVAE PROTEIN"/>
    <property type="match status" value="1"/>
</dbReference>
<dbReference type="SUPFAM" id="SSF50998">
    <property type="entry name" value="Quinoprotein alcohol dehydrogenase-like"/>
    <property type="match status" value="1"/>
</dbReference>
<name>A0A8J4TC96_9TREM</name>
<sequence length="1436" mass="154472">MPQKIFEPFRKLPHQFQNFSLIQKLHDFTLGRNSDAFGSYLVSSRLFVTDLQTSTYGCLESPSAVAYDGKLGLLAVGSSKGVIKVYGTPGVVFTVRPGGPSVTCLCFLPEEGRLLSASTDGNLTLYELNTKNGMWNECAIARVLSPENGRITALTLGYGVIYVGSSTGTLFQLAVKDGRMSLGDPLLTSFTSAMVTESVPVDKRGEVAVDSPIVSLEIQPGGAHILIAYASGCVAVAIPQAIPEANGTEMPSALDVPMPATEIEGTGLEKGQPSEQPQPVDEVSDHRNGAAEPTLEGDVNPVANSEPPPPAVTVKEHSERRATLKIKEFTRSLRRLEPQKQEVEMEPSLPVPPAPRISHLLLRDQPVEWATWRVTAPETQSNEVTVAYGDGAFQVWPITTAASQELLEPIVVSKRDPPSTPYGPLPCGAIKKILQYPSLNGGVLTAFSGGLPRAEFIDRHAVSLLQDQEHHVCFQFGSEVKDFIFLPLKYIPAEEPEDVTASETPVTGPCPPSNASALLVLTERELVVVDLQHPTWPVFPSPYLNCLNLSPVTAITHLTKVSWSVLSHLCTAAKCEQGELANSQWPIWGGENSNAGVALGHNDSNDVLVLGHANGWVTLLSIGRGDSLHRLGTFHTDSLFNLADSPNGSKCNAIEVETWPPFRRVGDCALAHPACFDENPDPRLAVTQLVAAATADSLTIVVGGAGGQVTVWTAHGDGPAGKLMFEPDVARIHANLIDQDGENPKYIWKGLPAMRPFEGVAQIFGSALFPSALIQLDPPAPVVSLSFEPNWNLAAIGTHHGFIVIDMLSRAAIYTDFFLAKFPVAEASLKSSRPGTAMQNAIVARGKQITATMRQSFRRLKHLRTSTTSGTPVKSSEETTNEQAPPPPESPVTTEQGTTAEATSNQDVESAVQEAAEQMTDKPDSTEPVVSETPVEIRPEPTYLYPNETGCSVRSFLFADTYLLSPIPATAQQPATFPPRTPSLWVATATGRVIAHSLSWEDTSGPVTVQVHKELQLQHHAPVIGLCILDATSKAPVLTSSRTRSGFELAPKLTTVPETNVEPQNEEGATVEKSEEPVETATPAAVQETHQLLLCSEEQVKLFQLPSLRALHKQKFVDRLRLPGHTGGSGTSTSTTEPTPSKPEKETVEAPTVESTGEQSELKPCVPHQPHRKSLTGFGVQAFVRGTADQPRTEWNVVVTRHDGKSFILSLPNLRRLFKGERRIASFVDPCAQPLPFVASLSCANFVFWFAGCQLLVTELAPVPRLSSPAFLITGAPNTLSAHISLPSWARPHQATVESEEKTDEVTTAVENADASGDTTVEPQPCTDGTVNGSTEVHTAEAMETAGPLTERCYSSVVPHAGDVTMDSIKEYLNGEGTVTIKTVETSSEKRTLVEGGHVVTTLHETERIDGKLIKDDILKFSSDDPSLSPAIAEAT</sequence>
<dbReference type="Pfam" id="PF08366">
    <property type="entry name" value="LLGL"/>
    <property type="match status" value="1"/>
</dbReference>
<keyword evidence="4" id="KW-0677">Repeat</keyword>
<keyword evidence="3" id="KW-0853">WD repeat</keyword>
<dbReference type="SMART" id="SM00320">
    <property type="entry name" value="WD40"/>
    <property type="match status" value="3"/>
</dbReference>
<dbReference type="OrthoDB" id="19944at2759"/>
<keyword evidence="8" id="KW-1185">Reference proteome</keyword>
<dbReference type="GO" id="GO:0019905">
    <property type="term" value="F:syntaxin binding"/>
    <property type="evidence" value="ECO:0007669"/>
    <property type="project" value="TreeGrafter"/>
</dbReference>
<protein>
    <submittedName>
        <fullName evidence="7">Lethal(2) giant larvae protein 1</fullName>
    </submittedName>
</protein>
<dbReference type="InterPro" id="IPR001680">
    <property type="entry name" value="WD40_rpt"/>
</dbReference>
<dbReference type="InterPro" id="IPR000664">
    <property type="entry name" value="Lethal2_giant"/>
</dbReference>
<evidence type="ECO:0000256" key="2">
    <source>
        <dbReference type="ARBA" id="ARBA00022483"/>
    </source>
</evidence>
<feature type="compositionally biased region" description="Polar residues" evidence="5">
    <location>
        <begin position="865"/>
        <end position="874"/>
    </location>
</feature>
<dbReference type="PRINTS" id="PR00962">
    <property type="entry name" value="LETHAL2GIANT"/>
</dbReference>
<dbReference type="Proteomes" id="UP000748531">
    <property type="component" value="Unassembled WGS sequence"/>
</dbReference>
<feature type="compositionally biased region" description="Polar residues" evidence="5">
    <location>
        <begin position="891"/>
        <end position="908"/>
    </location>
</feature>
<dbReference type="Gene3D" id="2.130.10.10">
    <property type="entry name" value="YVTN repeat-like/Quinoprotein amine dehydrogenase"/>
    <property type="match status" value="1"/>
</dbReference>
<reference evidence="7" key="1">
    <citation type="submission" date="2019-05" db="EMBL/GenBank/DDBJ databases">
        <title>Annotation for the trematode Paragonimus heterotremus.</title>
        <authorList>
            <person name="Choi Y.-J."/>
        </authorList>
    </citation>
    <scope>NUCLEOTIDE SEQUENCE</scope>
    <source>
        <strain evidence="7">LC</strain>
    </source>
</reference>
<evidence type="ECO:0000256" key="4">
    <source>
        <dbReference type="ARBA" id="ARBA00022737"/>
    </source>
</evidence>
<dbReference type="InterPro" id="IPR011047">
    <property type="entry name" value="Quinoprotein_ADH-like_sf"/>
</dbReference>
<feature type="region of interest" description="Disordered" evidence="5">
    <location>
        <begin position="264"/>
        <end position="321"/>
    </location>
</feature>
<evidence type="ECO:0000259" key="6">
    <source>
        <dbReference type="Pfam" id="PF08366"/>
    </source>
</evidence>
<comment type="caution">
    <text evidence="7">The sequence shown here is derived from an EMBL/GenBank/DDBJ whole genome shotgun (WGS) entry which is preliminary data.</text>
</comment>
<proteinExistence type="inferred from homology"/>
<evidence type="ECO:0000256" key="1">
    <source>
        <dbReference type="ARBA" id="ARBA00008070"/>
    </source>
</evidence>
<gene>
    <name evidence="7" type="ORF">PHET_03135</name>
</gene>
<dbReference type="GO" id="GO:0006893">
    <property type="term" value="P:Golgi to plasma membrane transport"/>
    <property type="evidence" value="ECO:0007669"/>
    <property type="project" value="TreeGrafter"/>
</dbReference>
<dbReference type="EMBL" id="LUCH01001276">
    <property type="protein sequence ID" value="KAF5403348.1"/>
    <property type="molecule type" value="Genomic_DNA"/>
</dbReference>
<feature type="region of interest" description="Disordered" evidence="5">
    <location>
        <begin position="857"/>
        <end position="942"/>
    </location>
</feature>
<dbReference type="SUPFAM" id="SSF50978">
    <property type="entry name" value="WD40 repeat-like"/>
    <property type="match status" value="1"/>
</dbReference>
<evidence type="ECO:0000256" key="5">
    <source>
        <dbReference type="SAM" id="MobiDB-lite"/>
    </source>
</evidence>
<organism evidence="7 8">
    <name type="scientific">Paragonimus heterotremus</name>
    <dbReference type="NCBI Taxonomy" id="100268"/>
    <lineage>
        <taxon>Eukaryota</taxon>
        <taxon>Metazoa</taxon>
        <taxon>Spiralia</taxon>
        <taxon>Lophotrochozoa</taxon>
        <taxon>Platyhelminthes</taxon>
        <taxon>Trematoda</taxon>
        <taxon>Digenea</taxon>
        <taxon>Plagiorchiida</taxon>
        <taxon>Troglotremata</taxon>
        <taxon>Troglotrematidae</taxon>
        <taxon>Paragonimus</taxon>
    </lineage>
</organism>
<evidence type="ECO:0000313" key="7">
    <source>
        <dbReference type="EMBL" id="KAF5403348.1"/>
    </source>
</evidence>
<dbReference type="GO" id="GO:0045159">
    <property type="term" value="F:myosin II binding"/>
    <property type="evidence" value="ECO:0007669"/>
    <property type="project" value="TreeGrafter"/>
</dbReference>
<dbReference type="InterPro" id="IPR036322">
    <property type="entry name" value="WD40_repeat_dom_sf"/>
</dbReference>
<comment type="similarity">
    <text evidence="1">Belongs to the WD repeat L(2)GL family.</text>
</comment>
<dbReference type="InterPro" id="IPR013577">
    <property type="entry name" value="LLGL2"/>
</dbReference>
<dbReference type="GO" id="GO:0005886">
    <property type="term" value="C:plasma membrane"/>
    <property type="evidence" value="ECO:0007669"/>
    <property type="project" value="TreeGrafter"/>
</dbReference>
<dbReference type="GO" id="GO:0006887">
    <property type="term" value="P:exocytosis"/>
    <property type="evidence" value="ECO:0007669"/>
    <property type="project" value="UniProtKB-KW"/>
</dbReference>
<evidence type="ECO:0000256" key="3">
    <source>
        <dbReference type="ARBA" id="ARBA00022574"/>
    </source>
</evidence>
<keyword evidence="2" id="KW-0268">Exocytosis</keyword>
<feature type="domain" description="Lethal giant larvae homologue 2" evidence="6">
    <location>
        <begin position="419"/>
        <end position="537"/>
    </location>
</feature>
<feature type="region of interest" description="Disordered" evidence="5">
    <location>
        <begin position="1119"/>
        <end position="1173"/>
    </location>
</feature>
<dbReference type="GO" id="GO:0005737">
    <property type="term" value="C:cytoplasm"/>
    <property type="evidence" value="ECO:0007669"/>
    <property type="project" value="TreeGrafter"/>
</dbReference>